<dbReference type="EMBL" id="SNYL01000003">
    <property type="protein sequence ID" value="TDQ44510.1"/>
    <property type="molecule type" value="Genomic_DNA"/>
</dbReference>
<dbReference type="GO" id="GO:0003677">
    <property type="term" value="F:DNA binding"/>
    <property type="evidence" value="ECO:0007669"/>
    <property type="project" value="UniProtKB-KW"/>
</dbReference>
<evidence type="ECO:0000256" key="1">
    <source>
        <dbReference type="ARBA" id="ARBA00006295"/>
    </source>
</evidence>
<dbReference type="NCBIfam" id="TIGR00180">
    <property type="entry name" value="parB_part"/>
    <property type="match status" value="1"/>
</dbReference>
<evidence type="ECO:0000256" key="2">
    <source>
        <dbReference type="ARBA" id="ARBA00022829"/>
    </source>
</evidence>
<comment type="caution">
    <text evidence="6">The sequence shown here is derived from an EMBL/GenBank/DDBJ whole genome shotgun (WGS) entry which is preliminary data.</text>
</comment>
<dbReference type="InterPro" id="IPR057240">
    <property type="entry name" value="ParB_dimer_C"/>
</dbReference>
<protein>
    <submittedName>
        <fullName evidence="6">ParB family chromosome partitioning protein</fullName>
    </submittedName>
</protein>
<evidence type="ECO:0000259" key="5">
    <source>
        <dbReference type="SMART" id="SM00470"/>
    </source>
</evidence>
<dbReference type="GO" id="GO:0007059">
    <property type="term" value="P:chromosome segregation"/>
    <property type="evidence" value="ECO:0007669"/>
    <property type="project" value="UniProtKB-KW"/>
</dbReference>
<dbReference type="InterPro" id="IPR050336">
    <property type="entry name" value="Chromosome_partition/occlusion"/>
</dbReference>
<name>A0A4R6UCT0_9BURK</name>
<dbReference type="SUPFAM" id="SSF109709">
    <property type="entry name" value="KorB DNA-binding domain-like"/>
    <property type="match status" value="1"/>
</dbReference>
<feature type="domain" description="ParB-like N-terminal" evidence="5">
    <location>
        <begin position="35"/>
        <end position="149"/>
    </location>
</feature>
<organism evidence="6 7">
    <name type="scientific">Tepidicella xavieri</name>
    <dbReference type="NCBI Taxonomy" id="360241"/>
    <lineage>
        <taxon>Bacteria</taxon>
        <taxon>Pseudomonadati</taxon>
        <taxon>Pseudomonadota</taxon>
        <taxon>Betaproteobacteria</taxon>
        <taxon>Burkholderiales</taxon>
        <taxon>Tepidicella</taxon>
    </lineage>
</organism>
<dbReference type="CDD" id="cd16393">
    <property type="entry name" value="SPO0J_N"/>
    <property type="match status" value="1"/>
</dbReference>
<dbReference type="Proteomes" id="UP000295510">
    <property type="component" value="Unassembled WGS sequence"/>
</dbReference>
<evidence type="ECO:0000313" key="7">
    <source>
        <dbReference type="Proteomes" id="UP000295510"/>
    </source>
</evidence>
<reference evidence="6 7" key="1">
    <citation type="submission" date="2019-03" db="EMBL/GenBank/DDBJ databases">
        <title>Genomic Encyclopedia of Type Strains, Phase IV (KMG-IV): sequencing the most valuable type-strain genomes for metagenomic binning, comparative biology and taxonomic classification.</title>
        <authorList>
            <person name="Goeker M."/>
        </authorList>
    </citation>
    <scope>NUCLEOTIDE SEQUENCE [LARGE SCALE GENOMIC DNA]</scope>
    <source>
        <strain evidence="6 7">DSM 19605</strain>
    </source>
</reference>
<dbReference type="AlphaFoldDB" id="A0A4R6UCT0"/>
<dbReference type="RefSeq" id="WP_133596102.1">
    <property type="nucleotide sequence ID" value="NZ_SNYL01000003.1"/>
</dbReference>
<evidence type="ECO:0000313" key="6">
    <source>
        <dbReference type="EMBL" id="TDQ44510.1"/>
    </source>
</evidence>
<dbReference type="Pfam" id="PF02195">
    <property type="entry name" value="ParB_N"/>
    <property type="match status" value="1"/>
</dbReference>
<dbReference type="Pfam" id="PF23552">
    <property type="entry name" value="ParB_C"/>
    <property type="match status" value="1"/>
</dbReference>
<dbReference type="SMART" id="SM00470">
    <property type="entry name" value="ParB"/>
    <property type="match status" value="1"/>
</dbReference>
<dbReference type="InterPro" id="IPR041468">
    <property type="entry name" value="HTH_ParB/Spo0J"/>
</dbReference>
<keyword evidence="3" id="KW-0238">DNA-binding</keyword>
<gene>
    <name evidence="6" type="ORF">DFR43_103254</name>
</gene>
<evidence type="ECO:0000256" key="4">
    <source>
        <dbReference type="ARBA" id="ARBA00025472"/>
    </source>
</evidence>
<sequence>MVTKKPKGLGRGLEALLGPKLGEDAADPTQRDQPSTLALTDLVPGAYQPRTRMDEGALYELAESIRSQGIMQPILVRRLAEADGERRLAEWRAAQGLPEVPRGARPVYEIIAGERRFRAARLAGLETVPVLVRDVPDEAAAAMALIENIQREDLNPLEEAQGLQRLVREFGLTHEQAAQAVGRSRSAASNLLRLLNLAEPVQTMLMAGDIDMGHARALLALDKATQITAAHQISAKGLSVREAEGLVKKLGAEFALTPLKPKKEKSRDIRRVEEELSDLLTATVEVRVKKRVKRHGRLEDQGELAIHFGSLDELNGLIERLRGTA</sequence>
<dbReference type="Pfam" id="PF17762">
    <property type="entry name" value="HTH_ParB"/>
    <property type="match status" value="1"/>
</dbReference>
<accession>A0A4R6UCT0</accession>
<keyword evidence="2" id="KW-0159">Chromosome partition</keyword>
<dbReference type="Gene3D" id="1.10.10.2830">
    <property type="match status" value="1"/>
</dbReference>
<dbReference type="InterPro" id="IPR036086">
    <property type="entry name" value="ParB/Sulfiredoxin_sf"/>
</dbReference>
<dbReference type="OrthoDB" id="9802051at2"/>
<comment type="similarity">
    <text evidence="1">Belongs to the ParB family.</text>
</comment>
<dbReference type="SUPFAM" id="SSF110849">
    <property type="entry name" value="ParB/Sulfiredoxin"/>
    <property type="match status" value="1"/>
</dbReference>
<dbReference type="FunFam" id="1.10.10.2830:FF:000001">
    <property type="entry name" value="Chromosome partitioning protein ParB"/>
    <property type="match status" value="1"/>
</dbReference>
<dbReference type="GO" id="GO:0005694">
    <property type="term" value="C:chromosome"/>
    <property type="evidence" value="ECO:0007669"/>
    <property type="project" value="TreeGrafter"/>
</dbReference>
<dbReference type="GO" id="GO:0045881">
    <property type="term" value="P:positive regulation of sporulation resulting in formation of a cellular spore"/>
    <property type="evidence" value="ECO:0007669"/>
    <property type="project" value="TreeGrafter"/>
</dbReference>
<proteinExistence type="inferred from homology"/>
<dbReference type="InterPro" id="IPR003115">
    <property type="entry name" value="ParB_N"/>
</dbReference>
<evidence type="ECO:0000256" key="3">
    <source>
        <dbReference type="ARBA" id="ARBA00023125"/>
    </source>
</evidence>
<dbReference type="PANTHER" id="PTHR33375">
    <property type="entry name" value="CHROMOSOME-PARTITIONING PROTEIN PARB-RELATED"/>
    <property type="match status" value="1"/>
</dbReference>
<keyword evidence="7" id="KW-1185">Reference proteome</keyword>
<dbReference type="Gene3D" id="3.90.1530.30">
    <property type="match status" value="1"/>
</dbReference>
<dbReference type="InterPro" id="IPR004437">
    <property type="entry name" value="ParB/RepB/Spo0J"/>
</dbReference>
<dbReference type="PANTHER" id="PTHR33375:SF1">
    <property type="entry name" value="CHROMOSOME-PARTITIONING PROTEIN PARB-RELATED"/>
    <property type="match status" value="1"/>
</dbReference>
<comment type="function">
    <text evidence="4">Involved in chromosome partition. Localize to both poles of the predivisional cell following completion of DNA replication. Binds to the DNA origin of replication.</text>
</comment>